<evidence type="ECO:0000256" key="8">
    <source>
        <dbReference type="SAM" id="Phobius"/>
    </source>
</evidence>
<dbReference type="Gene3D" id="1.20.1720.10">
    <property type="entry name" value="Multidrug resistance protein D"/>
    <property type="match status" value="1"/>
</dbReference>
<protein>
    <submittedName>
        <fullName evidence="10">Quinidine resistance protein 3</fullName>
    </submittedName>
</protein>
<keyword evidence="4 8" id="KW-1133">Transmembrane helix</keyword>
<organism evidence="10 11">
    <name type="scientific">[Candida] railenensis</name>
    <dbReference type="NCBI Taxonomy" id="45579"/>
    <lineage>
        <taxon>Eukaryota</taxon>
        <taxon>Fungi</taxon>
        <taxon>Dikarya</taxon>
        <taxon>Ascomycota</taxon>
        <taxon>Saccharomycotina</taxon>
        <taxon>Pichiomycetes</taxon>
        <taxon>Debaryomycetaceae</taxon>
        <taxon>Kurtzmaniella</taxon>
    </lineage>
</organism>
<feature type="transmembrane region" description="Helical" evidence="8">
    <location>
        <begin position="240"/>
        <end position="261"/>
    </location>
</feature>
<evidence type="ECO:0000256" key="6">
    <source>
        <dbReference type="ARBA" id="ARBA00038347"/>
    </source>
</evidence>
<feature type="region of interest" description="Disordered" evidence="7">
    <location>
        <begin position="34"/>
        <end position="57"/>
    </location>
</feature>
<proteinExistence type="inferred from homology"/>
<accession>A0A9P0QKN1</accession>
<feature type="transmembrane region" description="Helical" evidence="8">
    <location>
        <begin position="109"/>
        <end position="133"/>
    </location>
</feature>
<dbReference type="Pfam" id="PF07690">
    <property type="entry name" value="MFS_1"/>
    <property type="match status" value="1"/>
</dbReference>
<feature type="transmembrane region" description="Helical" evidence="8">
    <location>
        <begin position="505"/>
        <end position="529"/>
    </location>
</feature>
<dbReference type="PANTHER" id="PTHR23502">
    <property type="entry name" value="MAJOR FACILITATOR SUPERFAMILY"/>
    <property type="match status" value="1"/>
</dbReference>
<keyword evidence="5 8" id="KW-0472">Membrane</keyword>
<feature type="transmembrane region" description="Helical" evidence="8">
    <location>
        <begin position="616"/>
        <end position="633"/>
    </location>
</feature>
<evidence type="ECO:0000256" key="3">
    <source>
        <dbReference type="ARBA" id="ARBA00022692"/>
    </source>
</evidence>
<evidence type="ECO:0000256" key="7">
    <source>
        <dbReference type="SAM" id="MobiDB-lite"/>
    </source>
</evidence>
<feature type="domain" description="Major facilitator superfamily (MFS) profile" evidence="9">
    <location>
        <begin position="111"/>
        <end position="668"/>
    </location>
</feature>
<evidence type="ECO:0000256" key="2">
    <source>
        <dbReference type="ARBA" id="ARBA00022448"/>
    </source>
</evidence>
<feature type="transmembrane region" description="Helical" evidence="8">
    <location>
        <begin position="470"/>
        <end position="493"/>
    </location>
</feature>
<dbReference type="CDD" id="cd17323">
    <property type="entry name" value="MFS_Tpo1_MDR_like"/>
    <property type="match status" value="1"/>
</dbReference>
<reference evidence="10" key="1">
    <citation type="submission" date="2022-03" db="EMBL/GenBank/DDBJ databases">
        <authorList>
            <person name="Legras J.-L."/>
            <person name="Devillers H."/>
            <person name="Grondin C."/>
        </authorList>
    </citation>
    <scope>NUCLEOTIDE SEQUENCE</scope>
    <source>
        <strain evidence="10">CLIB 1423</strain>
    </source>
</reference>
<dbReference type="InterPro" id="IPR020846">
    <property type="entry name" value="MFS_dom"/>
</dbReference>
<evidence type="ECO:0000313" key="11">
    <source>
        <dbReference type="Proteomes" id="UP000837801"/>
    </source>
</evidence>
<dbReference type="SUPFAM" id="SSF103473">
    <property type="entry name" value="MFS general substrate transporter"/>
    <property type="match status" value="1"/>
</dbReference>
<feature type="transmembrane region" description="Helical" evidence="8">
    <location>
        <begin position="582"/>
        <end position="604"/>
    </location>
</feature>
<gene>
    <name evidence="10" type="ORF">CLIB1423_01S09362</name>
</gene>
<dbReference type="FunFam" id="1.20.1720.10:FF:000009">
    <property type="entry name" value="MFS multidrug transporter"/>
    <property type="match status" value="1"/>
</dbReference>
<evidence type="ECO:0000256" key="5">
    <source>
        <dbReference type="ARBA" id="ARBA00023136"/>
    </source>
</evidence>
<dbReference type="GO" id="GO:0015203">
    <property type="term" value="F:polyamine transmembrane transporter activity"/>
    <property type="evidence" value="ECO:0007669"/>
    <property type="project" value="TreeGrafter"/>
</dbReference>
<keyword evidence="2" id="KW-0813">Transport</keyword>
<evidence type="ECO:0000256" key="1">
    <source>
        <dbReference type="ARBA" id="ARBA00004141"/>
    </source>
</evidence>
<dbReference type="GO" id="GO:0005886">
    <property type="term" value="C:plasma membrane"/>
    <property type="evidence" value="ECO:0007669"/>
    <property type="project" value="TreeGrafter"/>
</dbReference>
<evidence type="ECO:0000259" key="9">
    <source>
        <dbReference type="PROSITE" id="PS50850"/>
    </source>
</evidence>
<feature type="compositionally biased region" description="Polar residues" evidence="7">
    <location>
        <begin position="37"/>
        <end position="57"/>
    </location>
</feature>
<dbReference type="AlphaFoldDB" id="A0A9P0QKN1"/>
<feature type="transmembrane region" description="Helical" evidence="8">
    <location>
        <begin position="645"/>
        <end position="663"/>
    </location>
</feature>
<dbReference type="GO" id="GO:0010509">
    <property type="term" value="P:intracellular polyamine homeostasis"/>
    <property type="evidence" value="ECO:0007669"/>
    <property type="project" value="TreeGrafter"/>
</dbReference>
<dbReference type="PANTHER" id="PTHR23502:SF5">
    <property type="entry name" value="QUINIDINE RESISTANCE PROTEIN 3"/>
    <property type="match status" value="1"/>
</dbReference>
<feature type="transmembrane region" description="Helical" evidence="8">
    <location>
        <begin position="145"/>
        <end position="165"/>
    </location>
</feature>
<comment type="subcellular location">
    <subcellularLocation>
        <location evidence="1">Membrane</location>
        <topology evidence="1">Multi-pass membrane protein</topology>
    </subcellularLocation>
</comment>
<feature type="transmembrane region" description="Helical" evidence="8">
    <location>
        <begin position="267"/>
        <end position="285"/>
    </location>
</feature>
<feature type="transmembrane region" description="Helical" evidence="8">
    <location>
        <begin position="550"/>
        <end position="570"/>
    </location>
</feature>
<feature type="region of interest" description="Disordered" evidence="7">
    <location>
        <begin position="313"/>
        <end position="360"/>
    </location>
</feature>
<feature type="transmembrane region" description="Helical" evidence="8">
    <location>
        <begin position="202"/>
        <end position="228"/>
    </location>
</feature>
<dbReference type="PROSITE" id="PS50850">
    <property type="entry name" value="MFS"/>
    <property type="match status" value="1"/>
</dbReference>
<dbReference type="Gene3D" id="1.20.1250.20">
    <property type="entry name" value="MFS general substrate transporter like domains"/>
    <property type="match status" value="1"/>
</dbReference>
<dbReference type="InterPro" id="IPR011701">
    <property type="entry name" value="MFS"/>
</dbReference>
<dbReference type="OrthoDB" id="3936150at2759"/>
<name>A0A9P0QKN1_9ASCO</name>
<dbReference type="EMBL" id="CAKXYY010000001">
    <property type="protein sequence ID" value="CAH2350406.1"/>
    <property type="molecule type" value="Genomic_DNA"/>
</dbReference>
<dbReference type="InterPro" id="IPR036259">
    <property type="entry name" value="MFS_trans_sf"/>
</dbReference>
<evidence type="ECO:0000256" key="4">
    <source>
        <dbReference type="ARBA" id="ARBA00022989"/>
    </source>
</evidence>
<keyword evidence="11" id="KW-1185">Reference proteome</keyword>
<feature type="transmembrane region" description="Helical" evidence="8">
    <location>
        <begin position="177"/>
        <end position="196"/>
    </location>
</feature>
<comment type="caution">
    <text evidence="10">The sequence shown here is derived from an EMBL/GenBank/DDBJ whole genome shotgun (WGS) entry which is preliminary data.</text>
</comment>
<evidence type="ECO:0000313" key="10">
    <source>
        <dbReference type="EMBL" id="CAH2350406.1"/>
    </source>
</evidence>
<comment type="similarity">
    <text evidence="6">Belongs to the major facilitator superfamily. CAR1 family.</text>
</comment>
<sequence>MMGSSSLSSSSLHSIGSSDNDVLALDDAQEHQVNELPPTTQSAPSLLQSASPRRTTSRVSLASLATRIKSSASRKTNTVSKTKRRGLFAFLAVIPEYEDARDYPRRTKLIIVFIIAFAAITGPMGTSIMLPAIDDVAQDLHTTTSTVNLSVGIYLLSLGIFPLWWSALSESLGRRTIYVISFILFCGFSIGASLSPSIGTLIAFRVLCGGCSASVQAVGAGTIGDLFIQQERGVAMGIYYLGPLMGPFLAPILGGVVSQAWGWRATQWLMVIFSGCNVVLILFGLPETLRKQDNATAVRDLLRKQLAKENIDYEEGMGDGREQTEDGSEKDDTVHNKKTKSTTPETIENGIPANATNTTGAHDYTDVELERIATNLSRSISRRSAPRADEEEFVLDGMMPTLSRLNTNKSAYSRKLTEQQKSEFEAATLEAAEEKDRIEETEDKTLWKEKLYNYAIRPIHSLVLLRYPPVALVISFSSVCFSVIYFFNMSITYEYGNEPYHFKSIIIGLLYIPNSVTYVIASILGGKWNDRLLRKYAEKHDGDLVPESRLSWNLVTAVCFVPPACLIFGWCLQYKEHWAVPLVGTACFGFASMLIIGATVTYLVDILPGKGATGVALNNLVRMILAAIATFVVEPALKGIGPGKLFTILMCVLILSSGSIVIVKLKGNDFRKNYDLGKLYDLL</sequence>
<dbReference type="Proteomes" id="UP000837801">
    <property type="component" value="Unassembled WGS sequence"/>
</dbReference>
<keyword evidence="3 8" id="KW-0812">Transmembrane</keyword>